<dbReference type="InterPro" id="IPR002110">
    <property type="entry name" value="Ankyrin_rpt"/>
</dbReference>
<dbReference type="SUPFAM" id="SSF48403">
    <property type="entry name" value="Ankyrin repeat"/>
    <property type="match status" value="1"/>
</dbReference>
<dbReference type="KEGG" id="mng:MNEG_12872"/>
<dbReference type="PANTHER" id="PTHR24173">
    <property type="entry name" value="ANKYRIN REPEAT CONTAINING"/>
    <property type="match status" value="1"/>
</dbReference>
<dbReference type="OrthoDB" id="548769at2759"/>
<keyword evidence="1" id="KW-0677">Repeat</keyword>
<dbReference type="Proteomes" id="UP000054498">
    <property type="component" value="Unassembled WGS sequence"/>
</dbReference>
<feature type="repeat" description="ANK" evidence="3">
    <location>
        <begin position="102"/>
        <end position="147"/>
    </location>
</feature>
<feature type="repeat" description="ANK" evidence="3">
    <location>
        <begin position="148"/>
        <end position="172"/>
    </location>
</feature>
<accession>A0A0D2MJD1</accession>
<gene>
    <name evidence="4" type="ORF">MNEG_12872</name>
</gene>
<dbReference type="GeneID" id="25730278"/>
<feature type="repeat" description="ANK" evidence="3">
    <location>
        <begin position="34"/>
        <end position="59"/>
    </location>
</feature>
<protein>
    <submittedName>
        <fullName evidence="4">Uncharacterized protein</fullName>
    </submittedName>
</protein>
<evidence type="ECO:0000256" key="1">
    <source>
        <dbReference type="ARBA" id="ARBA00022737"/>
    </source>
</evidence>
<evidence type="ECO:0000313" key="4">
    <source>
        <dbReference type="EMBL" id="KIY95090.1"/>
    </source>
</evidence>
<dbReference type="PANTHER" id="PTHR24173:SF74">
    <property type="entry name" value="ANKYRIN REPEAT DOMAIN-CONTAINING PROTEIN 16"/>
    <property type="match status" value="1"/>
</dbReference>
<reference evidence="4 5" key="1">
    <citation type="journal article" date="2013" name="BMC Genomics">
        <title>Reconstruction of the lipid metabolism for the microalga Monoraphidium neglectum from its genome sequence reveals characteristics suitable for biofuel production.</title>
        <authorList>
            <person name="Bogen C."/>
            <person name="Al-Dilaimi A."/>
            <person name="Albersmeier A."/>
            <person name="Wichmann J."/>
            <person name="Grundmann M."/>
            <person name="Rupp O."/>
            <person name="Lauersen K.J."/>
            <person name="Blifernez-Klassen O."/>
            <person name="Kalinowski J."/>
            <person name="Goesmann A."/>
            <person name="Mussgnug J.H."/>
            <person name="Kruse O."/>
        </authorList>
    </citation>
    <scope>NUCLEOTIDE SEQUENCE [LARGE SCALE GENOMIC DNA]</scope>
    <source>
        <strain evidence="4 5">SAG 48.87</strain>
    </source>
</reference>
<organism evidence="4 5">
    <name type="scientific">Monoraphidium neglectum</name>
    <dbReference type="NCBI Taxonomy" id="145388"/>
    <lineage>
        <taxon>Eukaryota</taxon>
        <taxon>Viridiplantae</taxon>
        <taxon>Chlorophyta</taxon>
        <taxon>core chlorophytes</taxon>
        <taxon>Chlorophyceae</taxon>
        <taxon>CS clade</taxon>
        <taxon>Sphaeropleales</taxon>
        <taxon>Selenastraceae</taxon>
        <taxon>Monoraphidium</taxon>
    </lineage>
</organism>
<dbReference type="SMART" id="SM00248">
    <property type="entry name" value="ANK"/>
    <property type="match status" value="5"/>
</dbReference>
<proteinExistence type="predicted"/>
<dbReference type="EMBL" id="KK103704">
    <property type="protein sequence ID" value="KIY95090.1"/>
    <property type="molecule type" value="Genomic_DNA"/>
</dbReference>
<dbReference type="InterPro" id="IPR036770">
    <property type="entry name" value="Ankyrin_rpt-contain_sf"/>
</dbReference>
<keyword evidence="2 3" id="KW-0040">ANK repeat</keyword>
<dbReference type="PRINTS" id="PR01415">
    <property type="entry name" value="ANKYRIN"/>
</dbReference>
<keyword evidence="5" id="KW-1185">Reference proteome</keyword>
<feature type="repeat" description="ANK" evidence="3">
    <location>
        <begin position="69"/>
        <end position="101"/>
    </location>
</feature>
<name>A0A0D2MJD1_9CHLO</name>
<dbReference type="STRING" id="145388.A0A0D2MJD1"/>
<evidence type="ECO:0000313" key="5">
    <source>
        <dbReference type="Proteomes" id="UP000054498"/>
    </source>
</evidence>
<dbReference type="PROSITE" id="PS50297">
    <property type="entry name" value="ANK_REP_REGION"/>
    <property type="match status" value="3"/>
</dbReference>
<dbReference type="Pfam" id="PF12796">
    <property type="entry name" value="Ank_2"/>
    <property type="match status" value="2"/>
</dbReference>
<sequence length="244" mass="24475">MYEASARARVGDVPYFGGLAPAELEFLVTAKDEDGRTLLHTAAANGHLQLLQLLANAGAGKVANKQDDEGWAPLHSAASAGYEAIVAALLSLGATADAVNSSGQTALHYAVRPPAPRDALQGPASKGHTGIVRLLLSAGSKVDPRDGTGSTPLHRAAATGRLEAARVLVEEGRARIDAHDKAGATPLLVAVACQQANAAVYLASRGASLAAANKNGETPLALAGALAPALQQAAGGGGGADMEM</sequence>
<evidence type="ECO:0000256" key="2">
    <source>
        <dbReference type="ARBA" id="ARBA00023043"/>
    </source>
</evidence>
<dbReference type="AlphaFoldDB" id="A0A0D2MJD1"/>
<dbReference type="PROSITE" id="PS50088">
    <property type="entry name" value="ANK_REPEAT"/>
    <property type="match status" value="4"/>
</dbReference>
<dbReference type="Gene3D" id="1.25.40.20">
    <property type="entry name" value="Ankyrin repeat-containing domain"/>
    <property type="match status" value="2"/>
</dbReference>
<dbReference type="RefSeq" id="XP_013894110.1">
    <property type="nucleotide sequence ID" value="XM_014038656.1"/>
</dbReference>
<evidence type="ECO:0000256" key="3">
    <source>
        <dbReference type="PROSITE-ProRule" id="PRU00023"/>
    </source>
</evidence>